<dbReference type="RefSeq" id="WP_120974674.1">
    <property type="nucleotide sequence ID" value="NZ_RBZM01000002.1"/>
</dbReference>
<name>A0A494Y316_9BACL</name>
<keyword evidence="2" id="KW-1185">Reference proteome</keyword>
<evidence type="ECO:0000313" key="1">
    <source>
        <dbReference type="EMBL" id="RKP57059.1"/>
    </source>
</evidence>
<dbReference type="AlphaFoldDB" id="A0A494Y316"/>
<organism evidence="1 2">
    <name type="scientific">Cohnella endophytica</name>
    <dbReference type="NCBI Taxonomy" id="2419778"/>
    <lineage>
        <taxon>Bacteria</taxon>
        <taxon>Bacillati</taxon>
        <taxon>Bacillota</taxon>
        <taxon>Bacilli</taxon>
        <taxon>Bacillales</taxon>
        <taxon>Paenibacillaceae</taxon>
        <taxon>Cohnella</taxon>
    </lineage>
</organism>
<dbReference type="InterPro" id="IPR009920">
    <property type="entry name" value="HEPPP_synth_su1"/>
</dbReference>
<dbReference type="EMBL" id="RBZM01000002">
    <property type="protein sequence ID" value="RKP57059.1"/>
    <property type="molecule type" value="Genomic_DNA"/>
</dbReference>
<dbReference type="OrthoDB" id="2417886at2"/>
<protein>
    <submittedName>
        <fullName evidence="1">Heptaprenyl diphosphate synthase</fullName>
    </submittedName>
</protein>
<dbReference type="Pfam" id="PF07307">
    <property type="entry name" value="HEPPP_synt_1"/>
    <property type="match status" value="1"/>
</dbReference>
<gene>
    <name evidence="1" type="ORF">D7Z26_03475</name>
</gene>
<sequence>MNRARMTQMTGKYMNHDMISLHTDLPELPEGRISLLYAVLGQQPDAAPQKELLTLVTSLVQMGLDTHDMVENAPQGASAAKSGLLAMRAQQLKVLAGDYFSSRFYHLLSQAGQIDTVRRLSEAICDINRLKVSLYGKMTQMKLNAEEYLHFGAELKSGLFLAFTGFMSGLYERAWPELVERFSRCEVLLQEMRKVEKMSSLDESWGMWHILQEGTEEDRRMLFERRDDPNLIKTLMHKYDIAEKLGSLLRQSTGQLQVLLQRLQSDKLLRELQPLIEPFLQAAGQQRATALKELG</sequence>
<accession>A0A494Y316</accession>
<evidence type="ECO:0000313" key="2">
    <source>
        <dbReference type="Proteomes" id="UP000282076"/>
    </source>
</evidence>
<dbReference type="GO" id="GO:0009234">
    <property type="term" value="P:menaquinone biosynthetic process"/>
    <property type="evidence" value="ECO:0007669"/>
    <property type="project" value="InterPro"/>
</dbReference>
<reference evidence="1 2" key="1">
    <citation type="submission" date="2018-10" db="EMBL/GenBank/DDBJ databases">
        <title>Cohnella sp. M2MS4P-1, whole genome shotgun sequence.</title>
        <authorList>
            <person name="Tuo L."/>
        </authorList>
    </citation>
    <scope>NUCLEOTIDE SEQUENCE [LARGE SCALE GENOMIC DNA]</scope>
    <source>
        <strain evidence="1 2">M2MS4P-1</strain>
    </source>
</reference>
<comment type="caution">
    <text evidence="1">The sequence shown here is derived from an EMBL/GenBank/DDBJ whole genome shotgun (WGS) entry which is preliminary data.</text>
</comment>
<dbReference type="Gene3D" id="1.20.120.1450">
    <property type="match status" value="1"/>
</dbReference>
<proteinExistence type="predicted"/>
<dbReference type="Proteomes" id="UP000282076">
    <property type="component" value="Unassembled WGS sequence"/>
</dbReference>